<dbReference type="Ensembl" id="ENSPTET00000041095.1">
    <property type="protein sequence ID" value="ENSPTEP00000029578.1"/>
    <property type="gene ID" value="ENSPTEG00000028966.1"/>
</dbReference>
<sequence>MKKPSDVAVRRRQERLPVCDRHTSVLAQDAEWRLQQNKTKTLLRSLPFDSWAFSLPVIPRETDPDLSCKVHVPGSEVTSLWTELTWESPPPTPSG</sequence>
<accession>A0A8C9I4V6</accession>
<keyword evidence="2" id="KW-1185">Reference proteome</keyword>
<dbReference type="Proteomes" id="UP000694416">
    <property type="component" value="Unplaced"/>
</dbReference>
<name>A0A8C9I4V6_9PRIM</name>
<evidence type="ECO:0000313" key="2">
    <source>
        <dbReference type="Proteomes" id="UP000694416"/>
    </source>
</evidence>
<protein>
    <submittedName>
        <fullName evidence="1">Uncharacterized protein</fullName>
    </submittedName>
</protein>
<proteinExistence type="predicted"/>
<reference evidence="1" key="1">
    <citation type="submission" date="2025-08" db="UniProtKB">
        <authorList>
            <consortium name="Ensembl"/>
        </authorList>
    </citation>
    <scope>IDENTIFICATION</scope>
</reference>
<evidence type="ECO:0000313" key="1">
    <source>
        <dbReference type="Ensembl" id="ENSPTEP00000029578.1"/>
    </source>
</evidence>
<organism evidence="1 2">
    <name type="scientific">Piliocolobus tephrosceles</name>
    <name type="common">Ugandan red Colobus</name>
    <dbReference type="NCBI Taxonomy" id="591936"/>
    <lineage>
        <taxon>Eukaryota</taxon>
        <taxon>Metazoa</taxon>
        <taxon>Chordata</taxon>
        <taxon>Craniata</taxon>
        <taxon>Vertebrata</taxon>
        <taxon>Euteleostomi</taxon>
        <taxon>Mammalia</taxon>
        <taxon>Eutheria</taxon>
        <taxon>Euarchontoglires</taxon>
        <taxon>Primates</taxon>
        <taxon>Haplorrhini</taxon>
        <taxon>Catarrhini</taxon>
        <taxon>Cercopithecidae</taxon>
        <taxon>Colobinae</taxon>
        <taxon>Piliocolobus</taxon>
    </lineage>
</organism>
<dbReference type="AlphaFoldDB" id="A0A8C9I4V6"/>
<reference evidence="1" key="2">
    <citation type="submission" date="2025-09" db="UniProtKB">
        <authorList>
            <consortium name="Ensembl"/>
        </authorList>
    </citation>
    <scope>IDENTIFICATION</scope>
</reference>